<protein>
    <submittedName>
        <fullName evidence="1">DUF1444 domain-containing protein</fullName>
    </submittedName>
</protein>
<gene>
    <name evidence="1" type="ORF">C1280_29850</name>
</gene>
<evidence type="ECO:0000313" key="1">
    <source>
        <dbReference type="EMBL" id="AWM40776.1"/>
    </source>
</evidence>
<dbReference type="InterPro" id="IPR010838">
    <property type="entry name" value="DUF1444"/>
</dbReference>
<dbReference type="AlphaFoldDB" id="A0A2Z3HAR1"/>
<reference evidence="1 2" key="1">
    <citation type="submission" date="2018-01" db="EMBL/GenBank/DDBJ databases">
        <title>G. obscuriglobus.</title>
        <authorList>
            <person name="Franke J."/>
            <person name="Blomberg W."/>
            <person name="Selmecki A."/>
        </authorList>
    </citation>
    <scope>NUCLEOTIDE SEQUENCE [LARGE SCALE GENOMIC DNA]</scope>
    <source>
        <strain evidence="1 2">DSM 5831</strain>
    </source>
</reference>
<accession>A0A2Z3HAR1</accession>
<keyword evidence="2" id="KW-1185">Reference proteome</keyword>
<dbReference type="Pfam" id="PF07285">
    <property type="entry name" value="DUF1444"/>
    <property type="match status" value="1"/>
</dbReference>
<organism evidence="1 2">
    <name type="scientific">Gemmata obscuriglobus</name>
    <dbReference type="NCBI Taxonomy" id="114"/>
    <lineage>
        <taxon>Bacteria</taxon>
        <taxon>Pseudomonadati</taxon>
        <taxon>Planctomycetota</taxon>
        <taxon>Planctomycetia</taxon>
        <taxon>Gemmatales</taxon>
        <taxon>Gemmataceae</taxon>
        <taxon>Gemmata</taxon>
    </lineage>
</organism>
<name>A0A2Z3HAR1_9BACT</name>
<proteinExistence type="predicted"/>
<sequence length="297" mass="32649">MSAADPPEDEPTPQFPAAFRSAVAGRLAAGGYAVASWEPSGVNVRPPGGGDEQYIGLANLYRRAKAAGPAEWPELIDGFLDRLARAVAAPDIPHDLMTVADRLRPRLGRPFDKRAAHPWGIPLPGTGLEITLVVDFPHTMAFVTDEMLKRSRKRGEDLLDIAVENLRNATAADFFDRASPDHDIYLGHTGDSYDAARALLVEELMPDSPAGFWVAVPSRDELAVWPVSFPAIKDVHGLHLFAVENFREHAYPITDDVFWVWHGVWHPFITLKDGDSVIDPPELFVEALQALEGPKPE</sequence>
<evidence type="ECO:0000313" key="2">
    <source>
        <dbReference type="Proteomes" id="UP000245802"/>
    </source>
</evidence>
<dbReference type="RefSeq" id="WP_010040120.1">
    <property type="nucleotide sequence ID" value="NZ_CP025958.1"/>
</dbReference>
<dbReference type="KEGG" id="gog:C1280_29850"/>
<dbReference type="OrthoDB" id="280176at2"/>
<dbReference type="EMBL" id="CP025958">
    <property type="protein sequence ID" value="AWM40776.1"/>
    <property type="molecule type" value="Genomic_DNA"/>
</dbReference>
<dbReference type="Proteomes" id="UP000245802">
    <property type="component" value="Chromosome"/>
</dbReference>